<evidence type="ECO:0000313" key="2">
    <source>
        <dbReference type="EMBL" id="RDU70847.1"/>
    </source>
</evidence>
<dbReference type="PANTHER" id="PTHR33677">
    <property type="entry name" value="TRANSCRIPTIONAL REPRESSOR FRMR-RELATED"/>
    <property type="match status" value="1"/>
</dbReference>
<dbReference type="Pfam" id="PF02583">
    <property type="entry name" value="Trns_repr_metal"/>
    <property type="match status" value="1"/>
</dbReference>
<protein>
    <submittedName>
        <fullName evidence="2">Metal-sensitive transcriptional repressor</fullName>
    </submittedName>
</protein>
<accession>A0A3D8IZZ8</accession>
<dbReference type="AlphaFoldDB" id="A0A3D8IZZ8"/>
<proteinExistence type="inferred from homology"/>
<reference evidence="2 3" key="1">
    <citation type="submission" date="2018-04" db="EMBL/GenBank/DDBJ databases">
        <title>Novel Campyloabacter and Helicobacter Species and Strains.</title>
        <authorList>
            <person name="Mannion A.J."/>
            <person name="Shen Z."/>
            <person name="Fox J.G."/>
        </authorList>
    </citation>
    <scope>NUCLEOTIDE SEQUENCE [LARGE SCALE GENOMIC DNA]</scope>
    <source>
        <strain evidence="2 3">MIT 97-5075</strain>
    </source>
</reference>
<comment type="caution">
    <text evidence="2">The sequence shown here is derived from an EMBL/GenBank/DDBJ whole genome shotgun (WGS) entry which is preliminary data.</text>
</comment>
<dbReference type="PANTHER" id="PTHR33677:SF3">
    <property type="entry name" value="COPPER-SENSING TRANSCRIPTIONAL REPRESSOR RICR"/>
    <property type="match status" value="1"/>
</dbReference>
<dbReference type="Proteomes" id="UP000256424">
    <property type="component" value="Unassembled WGS sequence"/>
</dbReference>
<dbReference type="EMBL" id="NXLW01000016">
    <property type="protein sequence ID" value="RDU70847.1"/>
    <property type="molecule type" value="Genomic_DNA"/>
</dbReference>
<dbReference type="RefSeq" id="WP_104763325.1">
    <property type="nucleotide sequence ID" value="NZ_FZPM01000019.1"/>
</dbReference>
<dbReference type="InterPro" id="IPR038390">
    <property type="entry name" value="Metal_Tscrpt_repr_sf"/>
</dbReference>
<keyword evidence="3" id="KW-1185">Reference proteome</keyword>
<evidence type="ECO:0000313" key="3">
    <source>
        <dbReference type="Proteomes" id="UP000256424"/>
    </source>
</evidence>
<dbReference type="InterPro" id="IPR003735">
    <property type="entry name" value="Metal_Tscrpt_repr"/>
</dbReference>
<organism evidence="2 3">
    <name type="scientific">Helicobacter aurati</name>
    <dbReference type="NCBI Taxonomy" id="137778"/>
    <lineage>
        <taxon>Bacteria</taxon>
        <taxon>Pseudomonadati</taxon>
        <taxon>Campylobacterota</taxon>
        <taxon>Epsilonproteobacteria</taxon>
        <taxon>Campylobacterales</taxon>
        <taxon>Helicobacteraceae</taxon>
        <taxon>Helicobacter</taxon>
    </lineage>
</organism>
<dbReference type="GO" id="GO:0045892">
    <property type="term" value="P:negative regulation of DNA-templated transcription"/>
    <property type="evidence" value="ECO:0007669"/>
    <property type="project" value="UniProtKB-ARBA"/>
</dbReference>
<name>A0A3D8IZZ8_9HELI</name>
<dbReference type="GO" id="GO:0046872">
    <property type="term" value="F:metal ion binding"/>
    <property type="evidence" value="ECO:0007669"/>
    <property type="project" value="InterPro"/>
</dbReference>
<dbReference type="OrthoDB" id="9806052at2"/>
<gene>
    <name evidence="2" type="ORF">CQA66_07475</name>
</gene>
<dbReference type="GO" id="GO:0003677">
    <property type="term" value="F:DNA binding"/>
    <property type="evidence" value="ECO:0007669"/>
    <property type="project" value="InterPro"/>
</dbReference>
<dbReference type="Gene3D" id="1.20.58.1000">
    <property type="entry name" value="Metal-sensitive repressor, helix protomer"/>
    <property type="match status" value="1"/>
</dbReference>
<evidence type="ECO:0000256" key="1">
    <source>
        <dbReference type="ARBA" id="ARBA00005260"/>
    </source>
</evidence>
<comment type="similarity">
    <text evidence="1">Belongs to the FrmR/RcnR family.</text>
</comment>
<sequence>MERERAKNIHRRLQKIIGQLHAINTMIDNNQSCPNILIQINAAKSALHKVGQIILESHITHCMRNGVENGDIEKSLEELAKAIEQFSRLG</sequence>